<dbReference type="Gene3D" id="3.90.1200.10">
    <property type="match status" value="1"/>
</dbReference>
<dbReference type="PANTHER" id="PTHR21310">
    <property type="entry name" value="AMINOGLYCOSIDE PHOSPHOTRANSFERASE-RELATED-RELATED"/>
    <property type="match status" value="1"/>
</dbReference>
<dbReference type="InterPro" id="IPR011009">
    <property type="entry name" value="Kinase-like_dom_sf"/>
</dbReference>
<evidence type="ECO:0000313" key="2">
    <source>
        <dbReference type="EMBL" id="KAK3349257.1"/>
    </source>
</evidence>
<accession>A0AAJ0HE93</accession>
<dbReference type="Pfam" id="PF01636">
    <property type="entry name" value="APH"/>
    <property type="match status" value="1"/>
</dbReference>
<dbReference type="EMBL" id="JAUIQD010000005">
    <property type="protein sequence ID" value="KAK3349257.1"/>
    <property type="molecule type" value="Genomic_DNA"/>
</dbReference>
<dbReference type="PANTHER" id="PTHR21310:SF15">
    <property type="entry name" value="AMINOGLYCOSIDE PHOSPHOTRANSFERASE DOMAIN-CONTAINING PROTEIN"/>
    <property type="match status" value="1"/>
</dbReference>
<dbReference type="InterPro" id="IPR051678">
    <property type="entry name" value="AGP_Transferase"/>
</dbReference>
<dbReference type="AlphaFoldDB" id="A0AAJ0HE93"/>
<comment type="caution">
    <text evidence="2">The sequence shown here is derived from an EMBL/GenBank/DDBJ whole genome shotgun (WGS) entry which is preliminary data.</text>
</comment>
<evidence type="ECO:0000259" key="1">
    <source>
        <dbReference type="Pfam" id="PF01636"/>
    </source>
</evidence>
<feature type="domain" description="Aminoglycoside phosphotransferase" evidence="1">
    <location>
        <begin position="3"/>
        <end position="161"/>
    </location>
</feature>
<sequence>MSWVAKNTTIPIPDVVAYDASTNNPIAHEYTLLFRADGATLSGIYDSLDEEQLGQILDQLANFLTQLHARTQLGRDRQRETVESLNIRGPYSPYVDFVSGQVRQCLRLIHLHAKFAFMRDVAPRLEVFLAVLPQFADEPNRWPLWLAHKDLHFAHMLYDAASGNTTAMQDVADFLRAIVEVVPRDQRKELVPKWKETVLENVARFGL</sequence>
<dbReference type="InterPro" id="IPR002575">
    <property type="entry name" value="Aminoglycoside_PTrfase"/>
</dbReference>
<reference evidence="2" key="1">
    <citation type="journal article" date="2023" name="Mol. Phylogenet. Evol.">
        <title>Genome-scale phylogeny and comparative genomics of the fungal order Sordariales.</title>
        <authorList>
            <person name="Hensen N."/>
            <person name="Bonometti L."/>
            <person name="Westerberg I."/>
            <person name="Brannstrom I.O."/>
            <person name="Guillou S."/>
            <person name="Cros-Aarteil S."/>
            <person name="Calhoun S."/>
            <person name="Haridas S."/>
            <person name="Kuo A."/>
            <person name="Mondo S."/>
            <person name="Pangilinan J."/>
            <person name="Riley R."/>
            <person name="LaButti K."/>
            <person name="Andreopoulos B."/>
            <person name="Lipzen A."/>
            <person name="Chen C."/>
            <person name="Yan M."/>
            <person name="Daum C."/>
            <person name="Ng V."/>
            <person name="Clum A."/>
            <person name="Steindorff A."/>
            <person name="Ohm R.A."/>
            <person name="Martin F."/>
            <person name="Silar P."/>
            <person name="Natvig D.O."/>
            <person name="Lalanne C."/>
            <person name="Gautier V."/>
            <person name="Ament-Velasquez S.L."/>
            <person name="Kruys A."/>
            <person name="Hutchinson M.I."/>
            <person name="Powell A.J."/>
            <person name="Barry K."/>
            <person name="Miller A.N."/>
            <person name="Grigoriev I.V."/>
            <person name="Debuchy R."/>
            <person name="Gladieux P."/>
            <person name="Hiltunen Thoren M."/>
            <person name="Johannesson H."/>
        </authorList>
    </citation>
    <scope>NUCLEOTIDE SEQUENCE</scope>
    <source>
        <strain evidence="2">CBS 955.72</strain>
    </source>
</reference>
<evidence type="ECO:0000313" key="3">
    <source>
        <dbReference type="Proteomes" id="UP001275084"/>
    </source>
</evidence>
<protein>
    <recommendedName>
        <fullName evidence="1">Aminoglycoside phosphotransferase domain-containing protein</fullName>
    </recommendedName>
</protein>
<keyword evidence="3" id="KW-1185">Reference proteome</keyword>
<proteinExistence type="predicted"/>
<name>A0AAJ0HE93_9PEZI</name>
<organism evidence="2 3">
    <name type="scientific">Lasiosphaeria hispida</name>
    <dbReference type="NCBI Taxonomy" id="260671"/>
    <lineage>
        <taxon>Eukaryota</taxon>
        <taxon>Fungi</taxon>
        <taxon>Dikarya</taxon>
        <taxon>Ascomycota</taxon>
        <taxon>Pezizomycotina</taxon>
        <taxon>Sordariomycetes</taxon>
        <taxon>Sordariomycetidae</taxon>
        <taxon>Sordariales</taxon>
        <taxon>Lasiosphaeriaceae</taxon>
        <taxon>Lasiosphaeria</taxon>
    </lineage>
</organism>
<reference evidence="2" key="2">
    <citation type="submission" date="2023-06" db="EMBL/GenBank/DDBJ databases">
        <authorList>
            <consortium name="Lawrence Berkeley National Laboratory"/>
            <person name="Haridas S."/>
            <person name="Hensen N."/>
            <person name="Bonometti L."/>
            <person name="Westerberg I."/>
            <person name="Brannstrom I.O."/>
            <person name="Guillou S."/>
            <person name="Cros-Aarteil S."/>
            <person name="Calhoun S."/>
            <person name="Kuo A."/>
            <person name="Mondo S."/>
            <person name="Pangilinan J."/>
            <person name="Riley R."/>
            <person name="Labutti K."/>
            <person name="Andreopoulos B."/>
            <person name="Lipzen A."/>
            <person name="Chen C."/>
            <person name="Yanf M."/>
            <person name="Daum C."/>
            <person name="Ng V."/>
            <person name="Clum A."/>
            <person name="Steindorff A."/>
            <person name="Ohm R."/>
            <person name="Martin F."/>
            <person name="Silar P."/>
            <person name="Natvig D."/>
            <person name="Lalanne C."/>
            <person name="Gautier V."/>
            <person name="Ament-Velasquez S.L."/>
            <person name="Kruys A."/>
            <person name="Hutchinson M.I."/>
            <person name="Powell A.J."/>
            <person name="Barry K."/>
            <person name="Miller A.N."/>
            <person name="Grigoriev I.V."/>
            <person name="Debuchy R."/>
            <person name="Gladieux P."/>
            <person name="Thoren M.H."/>
            <person name="Johannesson H."/>
        </authorList>
    </citation>
    <scope>NUCLEOTIDE SEQUENCE</scope>
    <source>
        <strain evidence="2">CBS 955.72</strain>
    </source>
</reference>
<dbReference type="Proteomes" id="UP001275084">
    <property type="component" value="Unassembled WGS sequence"/>
</dbReference>
<dbReference type="SUPFAM" id="SSF56112">
    <property type="entry name" value="Protein kinase-like (PK-like)"/>
    <property type="match status" value="1"/>
</dbReference>
<gene>
    <name evidence="2" type="ORF">B0T25DRAFT_569905</name>
</gene>